<keyword evidence="1 5" id="KW-0413">Isomerase</keyword>
<keyword evidence="3" id="KW-0732">Signal</keyword>
<dbReference type="InterPro" id="IPR027304">
    <property type="entry name" value="Trigger_fact/SurA_dom_sf"/>
</dbReference>
<dbReference type="SUPFAM" id="SSF109998">
    <property type="entry name" value="Triger factor/SurA peptide-binding domain-like"/>
    <property type="match status" value="1"/>
</dbReference>
<protein>
    <submittedName>
        <fullName evidence="5">Peptidylprolyl isomerase</fullName>
    </submittedName>
</protein>
<dbReference type="PANTHER" id="PTHR47245:SF2">
    <property type="entry name" value="PEPTIDYL-PROLYL CIS-TRANS ISOMERASE HP_0175-RELATED"/>
    <property type="match status" value="1"/>
</dbReference>
<dbReference type="OrthoDB" id="14196at2"/>
<feature type="signal peptide" evidence="3">
    <location>
        <begin position="1"/>
        <end position="24"/>
    </location>
</feature>
<dbReference type="Proteomes" id="UP000236197">
    <property type="component" value="Unassembled WGS sequence"/>
</dbReference>
<dbReference type="SUPFAM" id="SSF54534">
    <property type="entry name" value="FKBP-like"/>
    <property type="match status" value="1"/>
</dbReference>
<keyword evidence="6" id="KW-1185">Reference proteome</keyword>
<name>A0A2K2UA95_9ACTN</name>
<dbReference type="InterPro" id="IPR023058">
    <property type="entry name" value="PPIase_PpiC_CS"/>
</dbReference>
<dbReference type="GO" id="GO:0003755">
    <property type="term" value="F:peptidyl-prolyl cis-trans isomerase activity"/>
    <property type="evidence" value="ECO:0007669"/>
    <property type="project" value="UniProtKB-KW"/>
</dbReference>
<dbReference type="PROSITE" id="PS01096">
    <property type="entry name" value="PPIC_PPIASE_1"/>
    <property type="match status" value="1"/>
</dbReference>
<feature type="region of interest" description="Disordered" evidence="2">
    <location>
        <begin position="357"/>
        <end position="444"/>
    </location>
</feature>
<accession>A0A2K2UA95</accession>
<dbReference type="Gene3D" id="3.10.50.40">
    <property type="match status" value="1"/>
</dbReference>
<dbReference type="RefSeq" id="WP_103265471.1">
    <property type="nucleotide sequence ID" value="NZ_CABMLE010000011.1"/>
</dbReference>
<feature type="chain" id="PRO_5038624326" evidence="3">
    <location>
        <begin position="25"/>
        <end position="444"/>
    </location>
</feature>
<dbReference type="Pfam" id="PF00639">
    <property type="entry name" value="Rotamase"/>
    <property type="match status" value="1"/>
</dbReference>
<evidence type="ECO:0000313" key="6">
    <source>
        <dbReference type="Proteomes" id="UP000236197"/>
    </source>
</evidence>
<dbReference type="AlphaFoldDB" id="A0A2K2UA95"/>
<comment type="caution">
    <text evidence="5">The sequence shown here is derived from an EMBL/GenBank/DDBJ whole genome shotgun (WGS) entry which is preliminary data.</text>
</comment>
<keyword evidence="1" id="KW-0697">Rotamase</keyword>
<dbReference type="InterPro" id="IPR050245">
    <property type="entry name" value="PrsA_foldase"/>
</dbReference>
<feature type="domain" description="PpiC" evidence="4">
    <location>
        <begin position="188"/>
        <end position="281"/>
    </location>
</feature>
<gene>
    <name evidence="5" type="ORF">C2L71_09215</name>
</gene>
<dbReference type="PANTHER" id="PTHR47245">
    <property type="entry name" value="PEPTIDYLPROLYL ISOMERASE"/>
    <property type="match status" value="1"/>
</dbReference>
<dbReference type="PROSITE" id="PS51257">
    <property type="entry name" value="PROKAR_LIPOPROTEIN"/>
    <property type="match status" value="1"/>
</dbReference>
<sequence>MKKSHLLKSVFALGLTAACVWGLAGCASNEESSNRTGGVAATIDGVEISEDEVTDYIENRLRVQQSLSDEDAWGTWLAENDYTPESLREAVIDMFVQRELITKGAEERGVTVDSSEVDSSMATMKGYYDSDEKWQSALEQAGWTEDAYRTEIELSLKMNKLQETFASGEEPKEEDLLSYAQMYASAYDGAKRSSHILFDAGDEATAQEVLDKINAGELDFAEAATQYSKDTASAEKGGDVGWDAMSSFVQEYTDALNGLEKDQVSGLVTSEYGIHIIKCTDVYQAPKTTGEDGTEKIEVTSVDQIPVEWQDSVKETLKAQQASTAYQTWLTEAKENADIVINSMPEGLPYYVDMSKYQTEDGTDDGSASNGSDGSTDAGTGDGTDGSNAGEGDGGDASGTGEGDGAGTADGTDGSGEPANGDGQGDGAAEGSSDQPTDQPAEAA</sequence>
<evidence type="ECO:0000256" key="3">
    <source>
        <dbReference type="SAM" id="SignalP"/>
    </source>
</evidence>
<dbReference type="PROSITE" id="PS50198">
    <property type="entry name" value="PPIC_PPIASE_2"/>
    <property type="match status" value="1"/>
</dbReference>
<proteinExistence type="predicted"/>
<dbReference type="InterPro" id="IPR046357">
    <property type="entry name" value="PPIase_dom_sf"/>
</dbReference>
<reference evidence="6" key="1">
    <citation type="submission" date="2018-01" db="EMBL/GenBank/DDBJ databases">
        <title>Rubneribacter badeniensis gen. nov., sp. nov., and Colonibacter rubneri, gen. nov., sp. nov., WGS of new members of the Eggerthellaceae.</title>
        <authorList>
            <person name="Danylec N."/>
            <person name="Stoll D.A."/>
            <person name="Doetsch A."/>
            <person name="Kulling S.E."/>
            <person name="Huch M."/>
        </authorList>
    </citation>
    <scope>NUCLEOTIDE SEQUENCE [LARGE SCALE GENOMIC DNA]</scope>
    <source>
        <strain evidence="6">ResAG-96</strain>
    </source>
</reference>
<feature type="compositionally biased region" description="Gly residues" evidence="2">
    <location>
        <begin position="380"/>
        <end position="408"/>
    </location>
</feature>
<dbReference type="EMBL" id="PPEK01000011">
    <property type="protein sequence ID" value="PNV67243.1"/>
    <property type="molecule type" value="Genomic_DNA"/>
</dbReference>
<evidence type="ECO:0000256" key="1">
    <source>
        <dbReference type="PROSITE-ProRule" id="PRU00278"/>
    </source>
</evidence>
<evidence type="ECO:0000259" key="4">
    <source>
        <dbReference type="PROSITE" id="PS50198"/>
    </source>
</evidence>
<organism evidence="5 6">
    <name type="scientific">Enteroscipio rubneri</name>
    <dbReference type="NCBI Taxonomy" id="2070686"/>
    <lineage>
        <taxon>Bacteria</taxon>
        <taxon>Bacillati</taxon>
        <taxon>Actinomycetota</taxon>
        <taxon>Coriobacteriia</taxon>
        <taxon>Eggerthellales</taxon>
        <taxon>Eggerthellaceae</taxon>
        <taxon>Enteroscipio</taxon>
    </lineage>
</organism>
<dbReference type="Gene3D" id="1.10.4030.10">
    <property type="entry name" value="Porin chaperone SurA, peptide-binding domain"/>
    <property type="match status" value="1"/>
</dbReference>
<feature type="compositionally biased region" description="Low complexity" evidence="2">
    <location>
        <begin position="365"/>
        <end position="379"/>
    </location>
</feature>
<evidence type="ECO:0000313" key="5">
    <source>
        <dbReference type="EMBL" id="PNV67243.1"/>
    </source>
</evidence>
<dbReference type="Pfam" id="PF13624">
    <property type="entry name" value="SurA_N_3"/>
    <property type="match status" value="1"/>
</dbReference>
<evidence type="ECO:0000256" key="2">
    <source>
        <dbReference type="SAM" id="MobiDB-lite"/>
    </source>
</evidence>
<dbReference type="InterPro" id="IPR000297">
    <property type="entry name" value="PPIase_PpiC"/>
</dbReference>